<dbReference type="Proteomes" id="UP000287687">
    <property type="component" value="Unassembled WGS sequence"/>
</dbReference>
<feature type="domain" description="FAD dependent oxidoreductase" evidence="2">
    <location>
        <begin position="20"/>
        <end position="367"/>
    </location>
</feature>
<dbReference type="Gene3D" id="3.50.50.60">
    <property type="entry name" value="FAD/NAD(P)-binding domain"/>
    <property type="match status" value="1"/>
</dbReference>
<sequence length="475" mass="50981">MAVARQQRSTLLTAFGDPVDAVIIGAGIVGCAMARRFSLEGASVVVIERAPDILSGASKANSAILHTGFDAPPGSVELQCVQAGYDEYMQIRKDFNLPILDTGAMVAAWDDSEEGRLPELLDQALLNGVADARLLSRAEVLAREPALGAHVRAALLVPREVIIDPWSAPLAYATQAKALGAQFRFNAGLLSARLDGRLWHLELPAGTVTARSVVNCSGIHGDTVERILLGEAQFEIRPRKGQFIVFDKAAAKHLRTILLPVPTARTKGVVLTRTIFGNLLVGPTAEEQEERERPDVTRPELDMLFAKAVELVPALAQAQVTAVYAGLRPASEEKHYRVHSLPEKGYFCAGGIRSTGLTAALGIARHVHGLWAQSQAASGKPTVAPQTFTLPNLAEHLPRDWQTPGHDGIVCHCEMVTGREIEAALGSPLPPGDFGGLRRRTRCAMGRCQGFNCLARLASLTEGRLSVPIAPEVDR</sequence>
<keyword evidence="4" id="KW-1185">Reference proteome</keyword>
<dbReference type="EMBL" id="SBIP01000003">
    <property type="protein sequence ID" value="RWX76736.1"/>
    <property type="molecule type" value="Genomic_DNA"/>
</dbReference>
<dbReference type="SUPFAM" id="SSF54373">
    <property type="entry name" value="FAD-linked reductases, C-terminal domain"/>
    <property type="match status" value="1"/>
</dbReference>
<dbReference type="Gene3D" id="1.10.10.1100">
    <property type="entry name" value="BFD-like [2Fe-2S]-binding domain"/>
    <property type="match status" value="1"/>
</dbReference>
<comment type="caution">
    <text evidence="3">The sequence shown here is derived from an EMBL/GenBank/DDBJ whole genome shotgun (WGS) entry which is preliminary data.</text>
</comment>
<dbReference type="RefSeq" id="WP_128443653.1">
    <property type="nucleotide sequence ID" value="NZ_SBIP01000003.1"/>
</dbReference>
<dbReference type="PROSITE" id="PS51257">
    <property type="entry name" value="PROKAR_LIPOPROTEIN"/>
    <property type="match status" value="1"/>
</dbReference>
<dbReference type="OrthoDB" id="9801699at2"/>
<dbReference type="Gene3D" id="3.30.9.10">
    <property type="entry name" value="D-Amino Acid Oxidase, subunit A, domain 2"/>
    <property type="match status" value="1"/>
</dbReference>
<name>A0A3S3RI85_9HYPH</name>
<dbReference type="SUPFAM" id="SSF51905">
    <property type="entry name" value="FAD/NAD(P)-binding domain"/>
    <property type="match status" value="1"/>
</dbReference>
<dbReference type="Pfam" id="PF01266">
    <property type="entry name" value="DAO"/>
    <property type="match status" value="1"/>
</dbReference>
<dbReference type="InterPro" id="IPR052745">
    <property type="entry name" value="G3P_Oxidase/Oxidoreductase"/>
</dbReference>
<dbReference type="PANTHER" id="PTHR42720">
    <property type="entry name" value="GLYCEROL-3-PHOSPHATE DEHYDROGENASE"/>
    <property type="match status" value="1"/>
</dbReference>
<accession>A0A3S3RI85</accession>
<evidence type="ECO:0000313" key="4">
    <source>
        <dbReference type="Proteomes" id="UP000287687"/>
    </source>
</evidence>
<evidence type="ECO:0000313" key="3">
    <source>
        <dbReference type="EMBL" id="RWX76736.1"/>
    </source>
</evidence>
<dbReference type="GO" id="GO:0016491">
    <property type="term" value="F:oxidoreductase activity"/>
    <property type="evidence" value="ECO:0007669"/>
    <property type="project" value="UniProtKB-KW"/>
</dbReference>
<keyword evidence="1" id="KW-0560">Oxidoreductase</keyword>
<dbReference type="InterPro" id="IPR041854">
    <property type="entry name" value="BFD-like_2Fe2S-bd_dom_sf"/>
</dbReference>
<organism evidence="3 4">
    <name type="scientific">Neorhizobium lilium</name>
    <dbReference type="NCBI Taxonomy" id="2503024"/>
    <lineage>
        <taxon>Bacteria</taxon>
        <taxon>Pseudomonadati</taxon>
        <taxon>Pseudomonadota</taxon>
        <taxon>Alphaproteobacteria</taxon>
        <taxon>Hyphomicrobiales</taxon>
        <taxon>Rhizobiaceae</taxon>
        <taxon>Rhizobium/Agrobacterium group</taxon>
        <taxon>Neorhizobium</taxon>
    </lineage>
</organism>
<dbReference type="AlphaFoldDB" id="A0A3S3RI85"/>
<dbReference type="InterPro" id="IPR006076">
    <property type="entry name" value="FAD-dep_OxRdtase"/>
</dbReference>
<dbReference type="PANTHER" id="PTHR42720:SF1">
    <property type="entry name" value="GLYCEROL 3-PHOSPHATE OXIDASE"/>
    <property type="match status" value="1"/>
</dbReference>
<gene>
    <name evidence="3" type="ORF">EPK99_13745</name>
</gene>
<evidence type="ECO:0000256" key="1">
    <source>
        <dbReference type="ARBA" id="ARBA00023002"/>
    </source>
</evidence>
<proteinExistence type="predicted"/>
<dbReference type="InterPro" id="IPR036188">
    <property type="entry name" value="FAD/NAD-bd_sf"/>
</dbReference>
<dbReference type="CDD" id="cd19946">
    <property type="entry name" value="GlpA-like_Fer2_BFD-like"/>
    <property type="match status" value="1"/>
</dbReference>
<protein>
    <submittedName>
        <fullName evidence="3">FAD/NAD(P)-binding oxidoreductase</fullName>
    </submittedName>
</protein>
<reference evidence="3 4" key="1">
    <citation type="submission" date="2019-01" db="EMBL/GenBank/DDBJ databases">
        <title>The draft genome of Rhizobium sp. 24NR.</title>
        <authorList>
            <person name="Liu L."/>
            <person name="Liang L."/>
            <person name="Shi S."/>
            <person name="Xu L."/>
            <person name="Wang X."/>
            <person name="Li L."/>
            <person name="Zhang X."/>
        </authorList>
    </citation>
    <scope>NUCLEOTIDE SEQUENCE [LARGE SCALE GENOMIC DNA]</scope>
    <source>
        <strain evidence="3 4">24NR</strain>
    </source>
</reference>
<evidence type="ECO:0000259" key="2">
    <source>
        <dbReference type="Pfam" id="PF01266"/>
    </source>
</evidence>